<dbReference type="Gene3D" id="3.40.50.410">
    <property type="entry name" value="von Willebrand factor, type A domain"/>
    <property type="match status" value="1"/>
</dbReference>
<dbReference type="Pfam" id="PF13519">
    <property type="entry name" value="VWA_2"/>
    <property type="match status" value="1"/>
</dbReference>
<dbReference type="CDD" id="cd00198">
    <property type="entry name" value="vWFA"/>
    <property type="match status" value="1"/>
</dbReference>
<dbReference type="PROSITE" id="PS50234">
    <property type="entry name" value="VWFA"/>
    <property type="match status" value="1"/>
</dbReference>
<feature type="transmembrane region" description="Helical" evidence="1">
    <location>
        <begin position="361"/>
        <end position="383"/>
    </location>
</feature>
<dbReference type="InterPro" id="IPR002035">
    <property type="entry name" value="VWF_A"/>
</dbReference>
<proteinExistence type="predicted"/>
<dbReference type="AlphaFoldDB" id="A0A1G9QY20"/>
<protein>
    <submittedName>
        <fullName evidence="3">von Willebrand factor type A domain-containing protein</fullName>
    </submittedName>
</protein>
<evidence type="ECO:0000313" key="4">
    <source>
        <dbReference type="Proteomes" id="UP000199682"/>
    </source>
</evidence>
<keyword evidence="1" id="KW-0812">Transmembrane</keyword>
<dbReference type="EMBL" id="FNET01000017">
    <property type="protein sequence ID" value="SDM15853.1"/>
    <property type="molecule type" value="Genomic_DNA"/>
</dbReference>
<dbReference type="Proteomes" id="UP000199682">
    <property type="component" value="Unassembled WGS sequence"/>
</dbReference>
<dbReference type="InterPro" id="IPR036465">
    <property type="entry name" value="vWFA_dom_sf"/>
</dbReference>
<evidence type="ECO:0000313" key="3">
    <source>
        <dbReference type="EMBL" id="SDM15853.1"/>
    </source>
</evidence>
<keyword evidence="1" id="KW-0472">Membrane</keyword>
<evidence type="ECO:0000259" key="2">
    <source>
        <dbReference type="PROSITE" id="PS50234"/>
    </source>
</evidence>
<evidence type="ECO:0000256" key="1">
    <source>
        <dbReference type="SAM" id="Phobius"/>
    </source>
</evidence>
<feature type="domain" description="VWFA" evidence="2">
    <location>
        <begin position="33"/>
        <end position="225"/>
    </location>
</feature>
<organism evidence="3 4">
    <name type="scientific">Lentzea albidocapillata subsp. violacea</name>
    <dbReference type="NCBI Taxonomy" id="128104"/>
    <lineage>
        <taxon>Bacteria</taxon>
        <taxon>Bacillati</taxon>
        <taxon>Actinomycetota</taxon>
        <taxon>Actinomycetes</taxon>
        <taxon>Pseudonocardiales</taxon>
        <taxon>Pseudonocardiaceae</taxon>
        <taxon>Lentzea</taxon>
    </lineage>
</organism>
<keyword evidence="1" id="KW-1133">Transmembrane helix</keyword>
<dbReference type="SUPFAM" id="SSF53300">
    <property type="entry name" value="vWA-like"/>
    <property type="match status" value="1"/>
</dbReference>
<name>A0A1G9QY20_9PSEU</name>
<reference evidence="4" key="1">
    <citation type="submission" date="2016-10" db="EMBL/GenBank/DDBJ databases">
        <authorList>
            <person name="Varghese N."/>
            <person name="Submissions S."/>
        </authorList>
    </citation>
    <scope>NUCLEOTIDE SEQUENCE [LARGE SCALE GENOMIC DNA]</scope>
    <source>
        <strain evidence="4">DSM 44796</strain>
    </source>
</reference>
<dbReference type="SMART" id="SM00327">
    <property type="entry name" value="VWA"/>
    <property type="match status" value="1"/>
</dbReference>
<sequence length="478" mass="50813">MIAFLVTMVSPAAAEPGAEDVYRALGVFDAPTDYVVLVDTSGSMAEHQRYDNVRTNLRTFFGKLGDRDLVTLVTFDVVPSMVHSGSPKSAVAAVDAMPVVPRGAATDIGAALELAVSLLEGGKPGLSGAIVLITDGIARPPAASRYHEQGGPAWSELAARGRGLASRTGGYVVPVASGESGTDQMRSVVPGTVLLPYAEGVGDFLSRLQEQVKRGNARRALGDDLTSGVEVSWSVPDGADLADPVAAKLVLRSTARAMPLELRNLRVETQGLPGEVRGLPDRVELAAGERRELELTMSSTEPAWKGIGRVAHPVRADLRFAADVGTSWRPVLERDLGVRLENPAASAGGTWNGVLTKGVRWLYLLFAFVALITLPLTGFLLWARRNPVMRGVLVAIGGDDTTHRIPLHGSRRVTFPRPEAGGLGGRFRVRGATAPRGTPVLTYLKPDGTAGQSRMCPPDAGDLDLYGVVFRYHRNATH</sequence>
<accession>A0A1G9QY20</accession>
<gene>
    <name evidence="3" type="ORF">SAMN04488074_117103</name>
</gene>